<accession>A0A8C8B6J9</accession>
<evidence type="ECO:0000259" key="5">
    <source>
        <dbReference type="PROSITE" id="PS51393"/>
    </source>
</evidence>
<dbReference type="SUPFAM" id="SSF48484">
    <property type="entry name" value="Lipoxigenase"/>
    <property type="match status" value="1"/>
</dbReference>
<dbReference type="Proteomes" id="UP000694552">
    <property type="component" value="Unplaced"/>
</dbReference>
<keyword evidence="3" id="KW-0560">Oxidoreductase</keyword>
<reference evidence="6" key="1">
    <citation type="submission" date="2025-08" db="UniProtKB">
        <authorList>
            <consortium name="Ensembl"/>
        </authorList>
    </citation>
    <scope>IDENTIFICATION</scope>
</reference>
<evidence type="ECO:0000256" key="3">
    <source>
        <dbReference type="ARBA" id="ARBA00023002"/>
    </source>
</evidence>
<keyword evidence="7" id="KW-1185">Reference proteome</keyword>
<proteinExistence type="predicted"/>
<dbReference type="Ensembl" id="ENSOSUT00000016195.1">
    <property type="protein sequence ID" value="ENSOSUP00000015659.1"/>
    <property type="gene ID" value="ENSOSUG00000011205.1"/>
</dbReference>
<dbReference type="InterPro" id="IPR013819">
    <property type="entry name" value="LipOase_C"/>
</dbReference>
<evidence type="ECO:0000256" key="4">
    <source>
        <dbReference type="SAM" id="MobiDB-lite"/>
    </source>
</evidence>
<keyword evidence="2" id="KW-0223">Dioxygenase</keyword>
<reference evidence="6" key="2">
    <citation type="submission" date="2025-09" db="UniProtKB">
        <authorList>
            <consortium name="Ensembl"/>
        </authorList>
    </citation>
    <scope>IDENTIFICATION</scope>
</reference>
<dbReference type="GO" id="GO:0034440">
    <property type="term" value="P:lipid oxidation"/>
    <property type="evidence" value="ECO:0007669"/>
    <property type="project" value="InterPro"/>
</dbReference>
<evidence type="ECO:0000256" key="1">
    <source>
        <dbReference type="ARBA" id="ARBA00022723"/>
    </source>
</evidence>
<organism evidence="6 7">
    <name type="scientific">Otus sunia</name>
    <name type="common">Oriental scops-owl</name>
    <dbReference type="NCBI Taxonomy" id="257818"/>
    <lineage>
        <taxon>Eukaryota</taxon>
        <taxon>Metazoa</taxon>
        <taxon>Chordata</taxon>
        <taxon>Craniata</taxon>
        <taxon>Vertebrata</taxon>
        <taxon>Euteleostomi</taxon>
        <taxon>Archelosauria</taxon>
        <taxon>Archosauria</taxon>
        <taxon>Dinosauria</taxon>
        <taxon>Saurischia</taxon>
        <taxon>Theropoda</taxon>
        <taxon>Coelurosauria</taxon>
        <taxon>Aves</taxon>
        <taxon>Neognathae</taxon>
        <taxon>Neoaves</taxon>
        <taxon>Telluraves</taxon>
        <taxon>Strigiformes</taxon>
        <taxon>Strigidae</taxon>
        <taxon>Otus</taxon>
    </lineage>
</organism>
<dbReference type="PROSITE" id="PS51393">
    <property type="entry name" value="LIPOXYGENASE_3"/>
    <property type="match status" value="1"/>
</dbReference>
<evidence type="ECO:0000313" key="6">
    <source>
        <dbReference type="Ensembl" id="ENSOSUP00000015659.1"/>
    </source>
</evidence>
<feature type="region of interest" description="Disordered" evidence="4">
    <location>
        <begin position="1"/>
        <end position="20"/>
    </location>
</feature>
<sequence length="147" mass="16951">MLEECPQPTQGEHPHPPAEACPLLTVTPPPQYDLGAYMPNAPSSMRHPPPREKGKAFLQHFLDTVPEVDTTANILVALILLSSRLKDVRLLGQYPEERFTEVEPRRLIRAFQGRLEEIRDHIEERNQWAELRYNYMNPLETENSISI</sequence>
<dbReference type="PANTHER" id="PTHR11771">
    <property type="entry name" value="LIPOXYGENASE"/>
    <property type="match status" value="1"/>
</dbReference>
<dbReference type="InterPro" id="IPR036226">
    <property type="entry name" value="LipOase_C_sf"/>
</dbReference>
<evidence type="ECO:0000256" key="2">
    <source>
        <dbReference type="ARBA" id="ARBA00022964"/>
    </source>
</evidence>
<keyword evidence="1" id="KW-0479">Metal-binding</keyword>
<dbReference type="Gene3D" id="1.20.245.10">
    <property type="entry name" value="Lipoxygenase-1, Domain 5"/>
    <property type="match status" value="1"/>
</dbReference>
<dbReference type="GO" id="GO:0016702">
    <property type="term" value="F:oxidoreductase activity, acting on single donors with incorporation of molecular oxygen, incorporation of two atoms of oxygen"/>
    <property type="evidence" value="ECO:0007669"/>
    <property type="project" value="InterPro"/>
</dbReference>
<dbReference type="AlphaFoldDB" id="A0A8C8B6J9"/>
<name>A0A8C8B6J9_9STRI</name>
<dbReference type="InterPro" id="IPR000907">
    <property type="entry name" value="LipOase"/>
</dbReference>
<feature type="domain" description="Lipoxygenase" evidence="5">
    <location>
        <begin position="30"/>
        <end position="147"/>
    </location>
</feature>
<dbReference type="Pfam" id="PF00305">
    <property type="entry name" value="Lipoxygenase"/>
    <property type="match status" value="1"/>
</dbReference>
<protein>
    <recommendedName>
        <fullName evidence="5">Lipoxygenase domain-containing protein</fullName>
    </recommendedName>
</protein>
<evidence type="ECO:0000313" key="7">
    <source>
        <dbReference type="Proteomes" id="UP000694552"/>
    </source>
</evidence>
<dbReference type="GO" id="GO:0046872">
    <property type="term" value="F:metal ion binding"/>
    <property type="evidence" value="ECO:0007669"/>
    <property type="project" value="UniProtKB-KW"/>
</dbReference>